<protein>
    <recommendedName>
        <fullName evidence="4">Beta-xylosidase</fullName>
    </recommendedName>
</protein>
<dbReference type="PRINTS" id="PR01217">
    <property type="entry name" value="PRICHEXTENSN"/>
</dbReference>
<dbReference type="EMBL" id="OY726397">
    <property type="protein sequence ID" value="CAJ1510978.1"/>
    <property type="molecule type" value="Genomic_DNA"/>
</dbReference>
<accession>A0ABM9M722</accession>
<keyword evidence="3" id="KW-1185">Reference proteome</keyword>
<dbReference type="RefSeq" id="WP_308480156.1">
    <property type="nucleotide sequence ID" value="NZ_OY726397.1"/>
</dbReference>
<evidence type="ECO:0000256" key="1">
    <source>
        <dbReference type="SAM" id="MobiDB-lite"/>
    </source>
</evidence>
<proteinExistence type="predicted"/>
<evidence type="ECO:0000313" key="3">
    <source>
        <dbReference type="Proteomes" id="UP001190465"/>
    </source>
</evidence>
<evidence type="ECO:0008006" key="4">
    <source>
        <dbReference type="Google" id="ProtNLM"/>
    </source>
</evidence>
<reference evidence="2 3" key="1">
    <citation type="submission" date="2023-08" db="EMBL/GenBank/DDBJ databases">
        <authorList>
            <person name="Folkvardsen B D."/>
            <person name="Norman A."/>
        </authorList>
    </citation>
    <scope>NUCLEOTIDE SEQUENCE [LARGE SCALE GENOMIC DNA]</scope>
    <source>
        <strain evidence="2 3">Mu0053</strain>
    </source>
</reference>
<feature type="region of interest" description="Disordered" evidence="1">
    <location>
        <begin position="117"/>
        <end position="145"/>
    </location>
</feature>
<gene>
    <name evidence="2" type="ORF">MU0053_004895</name>
</gene>
<organism evidence="2 3">
    <name type="scientific">[Mycobacterium] burgundiense</name>
    <dbReference type="NCBI Taxonomy" id="3064286"/>
    <lineage>
        <taxon>Bacteria</taxon>
        <taxon>Bacillati</taxon>
        <taxon>Actinomycetota</taxon>
        <taxon>Actinomycetes</taxon>
        <taxon>Mycobacteriales</taxon>
        <taxon>Mycobacteriaceae</taxon>
        <taxon>Mycolicibacterium</taxon>
    </lineage>
</organism>
<name>A0ABM9M722_9MYCO</name>
<evidence type="ECO:0000313" key="2">
    <source>
        <dbReference type="EMBL" id="CAJ1510978.1"/>
    </source>
</evidence>
<sequence length="145" mass="13444">MGLSPVAAAGGADCVEKMSGTAAPCAAVSIEASGIGALPGPPIAPPPVVPPLVPPPVVPPVPPLVPPLPPVPPLVPPVPPVVPPPVPPVVPPLVPPVAAAAPLVPAAAGAPMVPMSGLGGKGVPTNPQTTGGPAAGVPTLPGAAN</sequence>
<dbReference type="Proteomes" id="UP001190465">
    <property type="component" value="Chromosome"/>
</dbReference>